<dbReference type="SUPFAM" id="SSF49785">
    <property type="entry name" value="Galactose-binding domain-like"/>
    <property type="match status" value="1"/>
</dbReference>
<dbReference type="InterPro" id="IPR053161">
    <property type="entry name" value="Ulvan_degrading_GH"/>
</dbReference>
<dbReference type="Pfam" id="PF17132">
    <property type="entry name" value="Glyco_hydro_106"/>
    <property type="match status" value="2"/>
</dbReference>
<dbReference type="Proteomes" id="UP000772618">
    <property type="component" value="Unassembled WGS sequence"/>
</dbReference>
<dbReference type="PANTHER" id="PTHR36848:SF2">
    <property type="entry name" value="SECRETED PROTEIN"/>
    <property type="match status" value="1"/>
</dbReference>
<reference evidence="1 2" key="1">
    <citation type="submission" date="2021-05" db="EMBL/GenBank/DDBJ databases">
        <title>A Polyphasic approach of four new species of the genus Ohtaekwangia: Ohtaekwangia histidinii sp. nov., Ohtaekwangia cretensis sp. nov., Ohtaekwangia indiensis sp. nov., Ohtaekwangia reichenbachii sp. nov. from diverse environment.</title>
        <authorList>
            <person name="Octaviana S."/>
        </authorList>
    </citation>
    <scope>NUCLEOTIDE SEQUENCE [LARGE SCALE GENOMIC DNA]</scope>
    <source>
        <strain evidence="1 2">PWU20</strain>
    </source>
</reference>
<name>A0ABS5VX15_9BACT</name>
<dbReference type="GO" id="GO:0016787">
    <property type="term" value="F:hydrolase activity"/>
    <property type="evidence" value="ECO:0007669"/>
    <property type="project" value="UniProtKB-KW"/>
</dbReference>
<keyword evidence="2" id="KW-1185">Reference proteome</keyword>
<evidence type="ECO:0000313" key="1">
    <source>
        <dbReference type="EMBL" id="MBT1705608.1"/>
    </source>
</evidence>
<dbReference type="PANTHER" id="PTHR36848">
    <property type="entry name" value="DNA-BINDING PROTEIN (PUTATIVE SECRETED PROTEIN)-RELATED"/>
    <property type="match status" value="1"/>
</dbReference>
<organism evidence="1 2">
    <name type="scientific">Chryseosolibacter indicus</name>
    <dbReference type="NCBI Taxonomy" id="2782351"/>
    <lineage>
        <taxon>Bacteria</taxon>
        <taxon>Pseudomonadati</taxon>
        <taxon>Bacteroidota</taxon>
        <taxon>Cytophagia</taxon>
        <taxon>Cytophagales</taxon>
        <taxon>Chryseotaleaceae</taxon>
        <taxon>Chryseosolibacter</taxon>
    </lineage>
</organism>
<gene>
    <name evidence="1" type="ORF">KK060_20125</name>
</gene>
<dbReference type="Gene3D" id="2.60.120.260">
    <property type="entry name" value="Galactose-binding domain-like"/>
    <property type="match status" value="1"/>
</dbReference>
<dbReference type="NCBIfam" id="NF045579">
    <property type="entry name" value="rhamnoside_JR"/>
    <property type="match status" value="1"/>
</dbReference>
<keyword evidence="1" id="KW-0378">Hydrolase</keyword>
<sequence>MMRVFVFLLFLFISTSFGYGQAKVVEPGWPEIRRETKPWTRWWWQGSAVTKEGLTAELESFSKAGLGGVEITPIYGVWAHEKEFVDYLSPEWMKLFLHVLKECERLNLGVDMATGTGWPFGGPWVRAEDACKNLQHKVYELKGGSSLKEKIEFVQQPYIRAIGNLIYEVNAKDNLRLKDGLTEFNGKAIDIKNIKEPVETNENLQSYAFDQVQFQKSLQLQVLIAYSVNGKVIDLTSKVDRYGYLKWQAPGGDWKLYAIFEGWHGKMVERAAPGGEGNVIDHFSSRALQHYLAYFDKAFKNYNITTLRAFFNDSYEVDDAKGSADWTPTLFEEFIKRRGYDLRQHLPALFSNDTDEKNKRILSDYRQTIGEMLRDNFTKQWKAWAAKHSAIIRNQAHGSPANILDLYGIVDIPEIEGTEPLRMKMASSAGNVLGKQLVSSESATWLNEHFESALHDVKDAVDLFMLQGVNHIFYHGTAYSPHGEPWPGWLFYAAVHLNSRNPQWKDFGTLNAYIARCQSFLQNTKSDNEVLLYYPIYDRFAVRGTKMLEHFDGIGKQFEGSSFEETAEALYKQGVGFDYISDLQIANSSALNGLITTEGKSKFKVLVIPQCEFMPVSTLEKLRDLINAGIKVIFINDLPKSFSGYERYDSSAKAFQQLTSDIKNSVKEKTAGVRIVNTDLLEEALGVSGIQRETVGDQQLSCIRKVQHDGTKVYFINNPNSKSFNGWVTLQTGGKIVVIYNSLTGEYGKAKIRNVNDKQCDVYLQLESKQSLILQFYDRAVAAGDYFYLESGEPITLQGTWHLKFISGGPVIPPSVTQEGVQPWTMLKGDAYQDFSGTCSYQVSFPKPQINAIKYLLDLGTVKESASVFLNGSYLRTLIGPEYKVLIDACLLKDNNVLEVQVSNLMANRIAYMDRNNIFWKKFYNVNFPSRKPENSLNNLFDASQWKVYPSGLIGPVQIYPVKEKAVY</sequence>
<comment type="caution">
    <text evidence="1">The sequence shown here is derived from an EMBL/GenBank/DDBJ whole genome shotgun (WGS) entry which is preliminary data.</text>
</comment>
<accession>A0ABS5VX15</accession>
<dbReference type="RefSeq" id="WP_254155595.1">
    <property type="nucleotide sequence ID" value="NZ_JAHESD010000061.1"/>
</dbReference>
<dbReference type="EMBL" id="JAHESD010000061">
    <property type="protein sequence ID" value="MBT1705608.1"/>
    <property type="molecule type" value="Genomic_DNA"/>
</dbReference>
<dbReference type="InterPro" id="IPR008979">
    <property type="entry name" value="Galactose-bd-like_sf"/>
</dbReference>
<protein>
    <submittedName>
        <fullName evidence="1">Glycoside hydrolase family 2 protein</fullName>
    </submittedName>
</protein>
<evidence type="ECO:0000313" key="2">
    <source>
        <dbReference type="Proteomes" id="UP000772618"/>
    </source>
</evidence>
<proteinExistence type="predicted"/>